<dbReference type="FunFam" id="1.10.10.10:FF:000001">
    <property type="entry name" value="LysR family transcriptional regulator"/>
    <property type="match status" value="1"/>
</dbReference>
<name>Q6ANM2_DESPS</name>
<dbReference type="GO" id="GO:0000976">
    <property type="term" value="F:transcription cis-regulatory region binding"/>
    <property type="evidence" value="ECO:0007669"/>
    <property type="project" value="TreeGrafter"/>
</dbReference>
<gene>
    <name evidence="6" type="ordered locus">DP1323</name>
</gene>
<evidence type="ECO:0000313" key="7">
    <source>
        <dbReference type="Proteomes" id="UP000000602"/>
    </source>
</evidence>
<evidence type="ECO:0000256" key="2">
    <source>
        <dbReference type="ARBA" id="ARBA00023015"/>
    </source>
</evidence>
<keyword evidence="4" id="KW-0804">Transcription</keyword>
<dbReference type="HOGENOM" id="CLU_039613_6_1_7"/>
<organism evidence="6 7">
    <name type="scientific">Desulfotalea psychrophila (strain LSv54 / DSM 12343)</name>
    <dbReference type="NCBI Taxonomy" id="177439"/>
    <lineage>
        <taxon>Bacteria</taxon>
        <taxon>Pseudomonadati</taxon>
        <taxon>Thermodesulfobacteriota</taxon>
        <taxon>Desulfobulbia</taxon>
        <taxon>Desulfobulbales</taxon>
        <taxon>Desulfocapsaceae</taxon>
        <taxon>Desulfotalea</taxon>
    </lineage>
</organism>
<comment type="similarity">
    <text evidence="1">Belongs to the LysR transcriptional regulatory family.</text>
</comment>
<dbReference type="AlphaFoldDB" id="Q6ANM2"/>
<evidence type="ECO:0000259" key="5">
    <source>
        <dbReference type="PROSITE" id="PS50931"/>
    </source>
</evidence>
<keyword evidence="7" id="KW-1185">Reference proteome</keyword>
<dbReference type="PANTHER" id="PTHR30126">
    <property type="entry name" value="HTH-TYPE TRANSCRIPTIONAL REGULATOR"/>
    <property type="match status" value="1"/>
</dbReference>
<evidence type="ECO:0000256" key="4">
    <source>
        <dbReference type="ARBA" id="ARBA00023163"/>
    </source>
</evidence>
<dbReference type="InterPro" id="IPR000847">
    <property type="entry name" value="LysR_HTH_N"/>
</dbReference>
<keyword evidence="3" id="KW-0238">DNA-binding</keyword>
<dbReference type="Gene3D" id="3.40.190.290">
    <property type="match status" value="1"/>
</dbReference>
<evidence type="ECO:0000256" key="3">
    <source>
        <dbReference type="ARBA" id="ARBA00023125"/>
    </source>
</evidence>
<dbReference type="SUPFAM" id="SSF53850">
    <property type="entry name" value="Periplasmic binding protein-like II"/>
    <property type="match status" value="1"/>
</dbReference>
<feature type="domain" description="HTH lysR-type" evidence="5">
    <location>
        <begin position="7"/>
        <end position="64"/>
    </location>
</feature>
<accession>Q6ANM2</accession>
<proteinExistence type="inferred from homology"/>
<dbReference type="EMBL" id="CR522870">
    <property type="protein sequence ID" value="CAG36052.1"/>
    <property type="molecule type" value="Genomic_DNA"/>
</dbReference>
<dbReference type="PROSITE" id="PS50931">
    <property type="entry name" value="HTH_LYSR"/>
    <property type="match status" value="1"/>
</dbReference>
<dbReference type="InterPro" id="IPR005119">
    <property type="entry name" value="LysR_subst-bd"/>
</dbReference>
<dbReference type="Pfam" id="PF00126">
    <property type="entry name" value="HTH_1"/>
    <property type="match status" value="1"/>
</dbReference>
<evidence type="ECO:0000256" key="1">
    <source>
        <dbReference type="ARBA" id="ARBA00009437"/>
    </source>
</evidence>
<dbReference type="SUPFAM" id="SSF46785">
    <property type="entry name" value="Winged helix' DNA-binding domain"/>
    <property type="match status" value="1"/>
</dbReference>
<dbReference type="InterPro" id="IPR036390">
    <property type="entry name" value="WH_DNA-bd_sf"/>
</dbReference>
<dbReference type="PANTHER" id="PTHR30126:SF91">
    <property type="entry name" value="LYSR FAMILY TRANSCRIPTIONAL REGULATOR"/>
    <property type="match status" value="1"/>
</dbReference>
<dbReference type="Pfam" id="PF03466">
    <property type="entry name" value="LysR_substrate"/>
    <property type="match status" value="1"/>
</dbReference>
<dbReference type="CDD" id="cd08420">
    <property type="entry name" value="PBP2_CysL_like"/>
    <property type="match status" value="1"/>
</dbReference>
<evidence type="ECO:0000313" key="6">
    <source>
        <dbReference type="EMBL" id="CAG36052.1"/>
    </source>
</evidence>
<dbReference type="PRINTS" id="PR00039">
    <property type="entry name" value="HTHLYSR"/>
</dbReference>
<protein>
    <submittedName>
        <fullName evidence="6">Related to transcriptional regulator</fullName>
    </submittedName>
</protein>
<dbReference type="eggNOG" id="COG0583">
    <property type="taxonomic scope" value="Bacteria"/>
</dbReference>
<dbReference type="Gene3D" id="1.10.10.10">
    <property type="entry name" value="Winged helix-like DNA-binding domain superfamily/Winged helix DNA-binding domain"/>
    <property type="match status" value="1"/>
</dbReference>
<sequence length="329" mass="36431">MYKIMSITLRQLEIFIAVAETAQVTKASKKLFVTQSAVSMALAELENQLGGSLFDRHGRSLLLNARGRYLLPLAKEISGQISNIEVIMSEKNDTLEGHIEVVASTTLGNYILPYLIGAFKRVHPKVQVNMLVYNTRQAKELVRAGKMDVGYVEGPVQATEDLHVRPWFEDELVVLCGPNDPLANNTAFDVDTDLAGAKWIVREPGSGTAAYFEKKMGKHFENVSVVMELGHPEAIKRAVESGVGISCLSALCICREKENGWLKSLKIEGVDMKRQLRVVQRKDVVMTDALAEFISFCDVMSSCSESRICLSSPWKLQSLLAKHSSQKGK</sequence>
<dbReference type="KEGG" id="dps:DP1323"/>
<keyword evidence="2" id="KW-0805">Transcription regulation</keyword>
<dbReference type="Proteomes" id="UP000000602">
    <property type="component" value="Chromosome"/>
</dbReference>
<dbReference type="InterPro" id="IPR036388">
    <property type="entry name" value="WH-like_DNA-bd_sf"/>
</dbReference>
<reference evidence="7" key="1">
    <citation type="journal article" date="2004" name="Environ. Microbiol.">
        <title>The genome of Desulfotalea psychrophila, a sulfate-reducing bacterium from permanently cold Arctic sediments.</title>
        <authorList>
            <person name="Rabus R."/>
            <person name="Ruepp A."/>
            <person name="Frickey T."/>
            <person name="Rattei T."/>
            <person name="Fartmann B."/>
            <person name="Stark M."/>
            <person name="Bauer M."/>
            <person name="Zibat A."/>
            <person name="Lombardot T."/>
            <person name="Becker I."/>
            <person name="Amann J."/>
            <person name="Gellner K."/>
            <person name="Teeling H."/>
            <person name="Leuschner W.D."/>
            <person name="Gloeckner F.-O."/>
            <person name="Lupas A.N."/>
            <person name="Amann R."/>
            <person name="Klenk H.-P."/>
        </authorList>
    </citation>
    <scope>NUCLEOTIDE SEQUENCE [LARGE SCALE GENOMIC DNA]</scope>
    <source>
        <strain evidence="7">DSM 12343 / LSv54</strain>
    </source>
</reference>
<dbReference type="GO" id="GO:0003700">
    <property type="term" value="F:DNA-binding transcription factor activity"/>
    <property type="evidence" value="ECO:0007669"/>
    <property type="project" value="InterPro"/>
</dbReference>